<dbReference type="AlphaFoldDB" id="S4XQ14"/>
<dbReference type="KEGG" id="scu:SCE1572_08755"/>
<dbReference type="InterPro" id="IPR011335">
    <property type="entry name" value="Restrct_endonuc-II-like"/>
</dbReference>
<sequence length="336" mass="36303">MEGIGVASDSRESAERSAKELATALACAGNIMALFAAPRVLALACSGARRLPARDEIAKAIEDCAKALGAGAGDMPAVEPLHTLQALLTSWEPGKPAPQAMVEAARAWLRSVGLPEPDEGWDRWEGPRDEPEPAWAPPAPRALRAEPMTIDEWAKLDGPGELVGGMLVEEEATTPLHDAVVDWFLDVLRAWASPRGAVVFGPGHKLVVSKLGGRKPDICVYMAGGLPEADANLSSPPPALVVEVVSPREVDEWTDFEIKNREYARYGVRRYWLVEPAQQRFIVCLELGPEGRYTMFVSGRDQVKIRVTGLDGLALDLSDLWAKVDPFRPGAQGESS</sequence>
<dbReference type="PATRIC" id="fig|1254432.3.peg.1949"/>
<dbReference type="PANTHER" id="PTHR34107">
    <property type="entry name" value="SLL0198 PROTEIN-RELATED"/>
    <property type="match status" value="1"/>
</dbReference>
<feature type="domain" description="Putative restriction endonuclease" evidence="2">
    <location>
        <begin position="161"/>
        <end position="316"/>
    </location>
</feature>
<gene>
    <name evidence="3" type="ORF">SCE1572_08755</name>
</gene>
<dbReference type="Pfam" id="PF05685">
    <property type="entry name" value="Uma2"/>
    <property type="match status" value="1"/>
</dbReference>
<dbReference type="PANTHER" id="PTHR34107:SF4">
    <property type="entry name" value="SLL1222 PROTEIN"/>
    <property type="match status" value="1"/>
</dbReference>
<feature type="compositionally biased region" description="Basic and acidic residues" evidence="1">
    <location>
        <begin position="120"/>
        <end position="131"/>
    </location>
</feature>
<dbReference type="EMBL" id="CP003969">
    <property type="protein sequence ID" value="AGP34589.1"/>
    <property type="molecule type" value="Genomic_DNA"/>
</dbReference>
<dbReference type="eggNOG" id="COG4636">
    <property type="taxonomic scope" value="Bacteria"/>
</dbReference>
<dbReference type="CDD" id="cd06260">
    <property type="entry name" value="DUF820-like"/>
    <property type="match status" value="1"/>
</dbReference>
<dbReference type="SUPFAM" id="SSF52980">
    <property type="entry name" value="Restriction endonuclease-like"/>
    <property type="match status" value="1"/>
</dbReference>
<reference evidence="3 4" key="1">
    <citation type="journal article" date="2013" name="Sci. Rep.">
        <title>Extraordinary expansion of a Sorangium cellulosum genome from an alkaline milieu.</title>
        <authorList>
            <person name="Han K."/>
            <person name="Li Z.F."/>
            <person name="Peng R."/>
            <person name="Zhu L.P."/>
            <person name="Zhou T."/>
            <person name="Wang L.G."/>
            <person name="Li S.G."/>
            <person name="Zhang X.B."/>
            <person name="Hu W."/>
            <person name="Wu Z.H."/>
            <person name="Qin N."/>
            <person name="Li Y.Z."/>
        </authorList>
    </citation>
    <scope>NUCLEOTIDE SEQUENCE [LARGE SCALE GENOMIC DNA]</scope>
    <source>
        <strain evidence="3 4">So0157-2</strain>
    </source>
</reference>
<evidence type="ECO:0000313" key="3">
    <source>
        <dbReference type="EMBL" id="AGP34589.1"/>
    </source>
</evidence>
<evidence type="ECO:0000256" key="1">
    <source>
        <dbReference type="SAM" id="MobiDB-lite"/>
    </source>
</evidence>
<evidence type="ECO:0000313" key="4">
    <source>
        <dbReference type="Proteomes" id="UP000014803"/>
    </source>
</evidence>
<dbReference type="Proteomes" id="UP000014803">
    <property type="component" value="Chromosome"/>
</dbReference>
<accession>S4XQ14</accession>
<dbReference type="HOGENOM" id="CLU_826117_0_0_7"/>
<proteinExistence type="predicted"/>
<feature type="region of interest" description="Disordered" evidence="1">
    <location>
        <begin position="119"/>
        <end position="139"/>
    </location>
</feature>
<dbReference type="STRING" id="1254432.SCE1572_08755"/>
<name>S4XQ14_SORCE</name>
<dbReference type="Gene3D" id="3.90.1570.10">
    <property type="entry name" value="tt1808, chain A"/>
    <property type="match status" value="1"/>
</dbReference>
<organism evidence="3 4">
    <name type="scientific">Sorangium cellulosum So0157-2</name>
    <dbReference type="NCBI Taxonomy" id="1254432"/>
    <lineage>
        <taxon>Bacteria</taxon>
        <taxon>Pseudomonadati</taxon>
        <taxon>Myxococcota</taxon>
        <taxon>Polyangia</taxon>
        <taxon>Polyangiales</taxon>
        <taxon>Polyangiaceae</taxon>
        <taxon>Sorangium</taxon>
    </lineage>
</organism>
<dbReference type="InterPro" id="IPR012296">
    <property type="entry name" value="Nuclease_put_TT1808"/>
</dbReference>
<protein>
    <recommendedName>
        <fullName evidence="2">Putative restriction endonuclease domain-containing protein</fullName>
    </recommendedName>
</protein>
<dbReference type="InterPro" id="IPR008538">
    <property type="entry name" value="Uma2"/>
</dbReference>
<evidence type="ECO:0000259" key="2">
    <source>
        <dbReference type="Pfam" id="PF05685"/>
    </source>
</evidence>